<dbReference type="InterPro" id="IPR000014">
    <property type="entry name" value="PAS"/>
</dbReference>
<protein>
    <recommendedName>
        <fullName evidence="2">histidine kinase</fullName>
        <ecNumber evidence="2">2.7.13.3</ecNumber>
    </recommendedName>
</protein>
<evidence type="ECO:0000256" key="5">
    <source>
        <dbReference type="ARBA" id="ARBA00022777"/>
    </source>
</evidence>
<evidence type="ECO:0000256" key="2">
    <source>
        <dbReference type="ARBA" id="ARBA00012438"/>
    </source>
</evidence>
<evidence type="ECO:0000256" key="1">
    <source>
        <dbReference type="ARBA" id="ARBA00000085"/>
    </source>
</evidence>
<evidence type="ECO:0000256" key="3">
    <source>
        <dbReference type="ARBA" id="ARBA00022553"/>
    </source>
</evidence>
<gene>
    <name evidence="11" type="ORF">KME32_16480</name>
</gene>
<keyword evidence="3" id="KW-0597">Phosphoprotein</keyword>
<dbReference type="SUPFAM" id="SSF55785">
    <property type="entry name" value="PYP-like sensor domain (PAS domain)"/>
    <property type="match status" value="1"/>
</dbReference>
<dbReference type="PANTHER" id="PTHR43711">
    <property type="entry name" value="TWO-COMPONENT HISTIDINE KINASE"/>
    <property type="match status" value="1"/>
</dbReference>
<dbReference type="InterPro" id="IPR035965">
    <property type="entry name" value="PAS-like_dom_sf"/>
</dbReference>
<dbReference type="Proteomes" id="UP000715781">
    <property type="component" value="Unassembled WGS sequence"/>
</dbReference>
<dbReference type="GO" id="GO:0000155">
    <property type="term" value="F:phosphorelay sensor kinase activity"/>
    <property type="evidence" value="ECO:0007669"/>
    <property type="project" value="InterPro"/>
</dbReference>
<feature type="domain" description="PAS" evidence="10">
    <location>
        <begin position="26"/>
        <end position="84"/>
    </location>
</feature>
<dbReference type="EC" id="2.7.13.3" evidence="2"/>
<dbReference type="SMART" id="SM00091">
    <property type="entry name" value="PAS"/>
    <property type="match status" value="1"/>
</dbReference>
<dbReference type="Pfam" id="PF13426">
    <property type="entry name" value="PAS_9"/>
    <property type="match status" value="1"/>
</dbReference>
<dbReference type="PRINTS" id="PR00344">
    <property type="entry name" value="BCTRLSENSOR"/>
</dbReference>
<dbReference type="Gene3D" id="3.30.450.20">
    <property type="entry name" value="PAS domain"/>
    <property type="match status" value="1"/>
</dbReference>
<dbReference type="PROSITE" id="PS50112">
    <property type="entry name" value="PAS"/>
    <property type="match status" value="1"/>
</dbReference>
<dbReference type="Pfam" id="PF00512">
    <property type="entry name" value="HisKA"/>
    <property type="match status" value="1"/>
</dbReference>
<dbReference type="EMBL" id="JAHHHN010000008">
    <property type="protein sequence ID" value="MBW4562708.1"/>
    <property type="molecule type" value="Genomic_DNA"/>
</dbReference>
<organism evidence="11 12">
    <name type="scientific">Mojavia pulchra JT2-VF2</name>
    <dbReference type="NCBI Taxonomy" id="287848"/>
    <lineage>
        <taxon>Bacteria</taxon>
        <taxon>Bacillati</taxon>
        <taxon>Cyanobacteriota</taxon>
        <taxon>Cyanophyceae</taxon>
        <taxon>Nostocales</taxon>
        <taxon>Nostocaceae</taxon>
    </lineage>
</organism>
<comment type="caution">
    <text evidence="11">The sequence shown here is derived from an EMBL/GenBank/DDBJ whole genome shotgun (WGS) entry which is preliminary data.</text>
</comment>
<dbReference type="NCBIfam" id="TIGR00229">
    <property type="entry name" value="sensory_box"/>
    <property type="match status" value="1"/>
</dbReference>
<dbReference type="SMART" id="SM00387">
    <property type="entry name" value="HATPase_c"/>
    <property type="match status" value="1"/>
</dbReference>
<dbReference type="Gene3D" id="3.30.565.10">
    <property type="entry name" value="Histidine kinase-like ATPase, C-terminal domain"/>
    <property type="match status" value="1"/>
</dbReference>
<comment type="function">
    <text evidence="7">Photoreceptor which exists in two forms that are reversibly interconvertible by light: the R form that absorbs maximally in the red region of the spectrum and the FR form that absorbs maximally in the far-red region.</text>
</comment>
<feature type="coiled-coil region" evidence="8">
    <location>
        <begin position="139"/>
        <end position="170"/>
    </location>
</feature>
<dbReference type="InterPro" id="IPR050736">
    <property type="entry name" value="Sensor_HK_Regulatory"/>
</dbReference>
<dbReference type="InterPro" id="IPR036097">
    <property type="entry name" value="HisK_dim/P_sf"/>
</dbReference>
<evidence type="ECO:0000256" key="7">
    <source>
        <dbReference type="ARBA" id="ARBA00055745"/>
    </source>
</evidence>
<accession>A0A951Q0K4</accession>
<dbReference type="AlphaFoldDB" id="A0A951Q0K4"/>
<name>A0A951Q0K4_9NOST</name>
<evidence type="ECO:0000313" key="12">
    <source>
        <dbReference type="Proteomes" id="UP000715781"/>
    </source>
</evidence>
<dbReference type="FunFam" id="3.30.565.10:FF:000006">
    <property type="entry name" value="Sensor histidine kinase WalK"/>
    <property type="match status" value="1"/>
</dbReference>
<dbReference type="InterPro" id="IPR004358">
    <property type="entry name" value="Sig_transdc_His_kin-like_C"/>
</dbReference>
<evidence type="ECO:0000259" key="9">
    <source>
        <dbReference type="PROSITE" id="PS50109"/>
    </source>
</evidence>
<sequence>MSITMVFGNRILEQCNFKIKLLQEEKLQHTKPVIDCMADAVFWVKPDAHFLYANDAACSLLRYSRQELLSMSMHDVKPDFLPKDWSKYWRTIKQQGYLYFETIHRTNEGQSFPVEITMTYLEYNSREYGCILIRDISQRQQLSTALQKVNQELECKVQQLLAELRDANKQLCCEKVLRQRAETALEQEKLFTKHKAHFFSIISHEFRTPLNIISLSTSLLKRHLHRWNDEKKLQYLQRLQTGVEQISQLMDEIFINSRAEAEKLKFEPKPLNIIQFCREILAQMNLNESIVTCSMLGDPFGSSSSGDDCTVCVDKTLLQPILKNLLSNAVKYSPSDSTIDLVVSCQAKEVIFQIKDRGIGISVADQQRLFKPFHRGANVSNIPGNGLGLALVKKLVDLHGGQITVASEVGVGTTFTISLPLV</sequence>
<keyword evidence="8" id="KW-0175">Coiled coil</keyword>
<evidence type="ECO:0000256" key="8">
    <source>
        <dbReference type="SAM" id="Coils"/>
    </source>
</evidence>
<evidence type="ECO:0000256" key="4">
    <source>
        <dbReference type="ARBA" id="ARBA00022679"/>
    </source>
</evidence>
<evidence type="ECO:0000256" key="6">
    <source>
        <dbReference type="ARBA" id="ARBA00023012"/>
    </source>
</evidence>
<dbReference type="InterPro" id="IPR036890">
    <property type="entry name" value="HATPase_C_sf"/>
</dbReference>
<evidence type="ECO:0000313" key="11">
    <source>
        <dbReference type="EMBL" id="MBW4562708.1"/>
    </source>
</evidence>
<dbReference type="PANTHER" id="PTHR43711:SF26">
    <property type="entry name" value="SENSOR HISTIDINE KINASE RCSC"/>
    <property type="match status" value="1"/>
</dbReference>
<dbReference type="CDD" id="cd00130">
    <property type="entry name" value="PAS"/>
    <property type="match status" value="1"/>
</dbReference>
<dbReference type="Pfam" id="PF02518">
    <property type="entry name" value="HATPase_c"/>
    <property type="match status" value="1"/>
</dbReference>
<dbReference type="InterPro" id="IPR003594">
    <property type="entry name" value="HATPase_dom"/>
</dbReference>
<reference evidence="11" key="2">
    <citation type="journal article" date="2022" name="Microbiol. Resour. Announc.">
        <title>Metagenome Sequencing to Explore Phylogenomics of Terrestrial Cyanobacteria.</title>
        <authorList>
            <person name="Ward R.D."/>
            <person name="Stajich J.E."/>
            <person name="Johansen J.R."/>
            <person name="Huntemann M."/>
            <person name="Clum A."/>
            <person name="Foster B."/>
            <person name="Foster B."/>
            <person name="Roux S."/>
            <person name="Palaniappan K."/>
            <person name="Varghese N."/>
            <person name="Mukherjee S."/>
            <person name="Reddy T.B.K."/>
            <person name="Daum C."/>
            <person name="Copeland A."/>
            <person name="Chen I.A."/>
            <person name="Ivanova N.N."/>
            <person name="Kyrpides N.C."/>
            <person name="Shapiro N."/>
            <person name="Eloe-Fadrosh E.A."/>
            <person name="Pietrasiak N."/>
        </authorList>
    </citation>
    <scope>NUCLEOTIDE SEQUENCE</scope>
    <source>
        <strain evidence="11">JT2-VF2</strain>
    </source>
</reference>
<dbReference type="SUPFAM" id="SSF55874">
    <property type="entry name" value="ATPase domain of HSP90 chaperone/DNA topoisomerase II/histidine kinase"/>
    <property type="match status" value="1"/>
</dbReference>
<dbReference type="CDD" id="cd00075">
    <property type="entry name" value="HATPase"/>
    <property type="match status" value="1"/>
</dbReference>
<keyword evidence="6" id="KW-0902">Two-component regulatory system</keyword>
<dbReference type="InterPro" id="IPR003661">
    <property type="entry name" value="HisK_dim/P_dom"/>
</dbReference>
<dbReference type="InterPro" id="IPR005467">
    <property type="entry name" value="His_kinase_dom"/>
</dbReference>
<dbReference type="PROSITE" id="PS50109">
    <property type="entry name" value="HIS_KIN"/>
    <property type="match status" value="1"/>
</dbReference>
<dbReference type="CDD" id="cd00082">
    <property type="entry name" value="HisKA"/>
    <property type="match status" value="1"/>
</dbReference>
<dbReference type="Gene3D" id="1.10.287.130">
    <property type="match status" value="1"/>
</dbReference>
<dbReference type="SMART" id="SM00388">
    <property type="entry name" value="HisKA"/>
    <property type="match status" value="1"/>
</dbReference>
<evidence type="ECO:0000259" key="10">
    <source>
        <dbReference type="PROSITE" id="PS50112"/>
    </source>
</evidence>
<feature type="domain" description="Histidine kinase" evidence="9">
    <location>
        <begin position="201"/>
        <end position="422"/>
    </location>
</feature>
<reference evidence="11" key="1">
    <citation type="submission" date="2021-05" db="EMBL/GenBank/DDBJ databases">
        <authorList>
            <person name="Pietrasiak N."/>
            <person name="Ward R."/>
            <person name="Stajich J.E."/>
            <person name="Kurbessoian T."/>
        </authorList>
    </citation>
    <scope>NUCLEOTIDE SEQUENCE</scope>
    <source>
        <strain evidence="11">JT2-VF2</strain>
    </source>
</reference>
<proteinExistence type="predicted"/>
<dbReference type="SUPFAM" id="SSF47384">
    <property type="entry name" value="Homodimeric domain of signal transducing histidine kinase"/>
    <property type="match status" value="1"/>
</dbReference>
<keyword evidence="4" id="KW-0808">Transferase</keyword>
<keyword evidence="5" id="KW-0418">Kinase</keyword>
<comment type="catalytic activity">
    <reaction evidence="1">
        <text>ATP + protein L-histidine = ADP + protein N-phospho-L-histidine.</text>
        <dbReference type="EC" id="2.7.13.3"/>
    </reaction>
</comment>